<protein>
    <submittedName>
        <fullName evidence="1">Cof-type HAD-IIB family hydrolase</fullName>
        <ecNumber evidence="1">3.1.3.-</ecNumber>
    </submittedName>
</protein>
<dbReference type="RefSeq" id="WP_251516731.1">
    <property type="nucleotide sequence ID" value="NZ_CP128355.1"/>
</dbReference>
<dbReference type="PROSITE" id="PS01229">
    <property type="entry name" value="COF_2"/>
    <property type="match status" value="1"/>
</dbReference>
<dbReference type="SFLD" id="SFLDG01140">
    <property type="entry name" value="C2.B:_Phosphomannomutase_and_P"/>
    <property type="match status" value="1"/>
</dbReference>
<evidence type="ECO:0000313" key="2">
    <source>
        <dbReference type="Proteomes" id="UP001436297"/>
    </source>
</evidence>
<keyword evidence="2" id="KW-1185">Reference proteome</keyword>
<accession>A0ABZ3EBV7</accession>
<dbReference type="GO" id="GO:0016787">
    <property type="term" value="F:hydrolase activity"/>
    <property type="evidence" value="ECO:0007669"/>
    <property type="project" value="UniProtKB-KW"/>
</dbReference>
<proteinExistence type="predicted"/>
<dbReference type="NCBIfam" id="TIGR00099">
    <property type="entry name" value="Cof-subfamily"/>
    <property type="match status" value="1"/>
</dbReference>
<reference evidence="1 2" key="1">
    <citation type="journal article" date="2024" name="Pathogens">
        <title>Staphylococcus hsinchuensis sp. nov., Isolated from Soymilk.</title>
        <authorList>
            <person name="Wang Y.T."/>
            <person name="Lin Y.C."/>
            <person name="Hsieh Y.H."/>
            <person name="Lin Y.T."/>
            <person name="Hamada M."/>
            <person name="Chen C.C."/>
            <person name="Liou J.S."/>
            <person name="Lee A.Y."/>
            <person name="Zhang W.L."/>
            <person name="Chen Y.T."/>
            <person name="Huang C.H."/>
        </authorList>
    </citation>
    <scope>NUCLEOTIDE SEQUENCE [LARGE SCALE GENOMIC DNA]</scope>
    <source>
        <strain evidence="1 2">H164</strain>
    </source>
</reference>
<dbReference type="NCBIfam" id="TIGR01484">
    <property type="entry name" value="HAD-SF-IIB"/>
    <property type="match status" value="1"/>
</dbReference>
<evidence type="ECO:0000313" key="1">
    <source>
        <dbReference type="EMBL" id="XAF69992.1"/>
    </source>
</evidence>
<gene>
    <name evidence="1" type="ORF">QQM35_07895</name>
</gene>
<dbReference type="SFLD" id="SFLDS00003">
    <property type="entry name" value="Haloacid_Dehalogenase"/>
    <property type="match status" value="1"/>
</dbReference>
<dbReference type="Gene3D" id="3.30.1240.10">
    <property type="match status" value="1"/>
</dbReference>
<keyword evidence="1" id="KW-0378">Hydrolase</keyword>
<dbReference type="EC" id="3.1.3.-" evidence="1"/>
<dbReference type="PANTHER" id="PTHR10000">
    <property type="entry name" value="PHOSPHOSERINE PHOSPHATASE"/>
    <property type="match status" value="1"/>
</dbReference>
<dbReference type="InterPro" id="IPR023214">
    <property type="entry name" value="HAD_sf"/>
</dbReference>
<dbReference type="SFLD" id="SFLDG01144">
    <property type="entry name" value="C2.B.4:_PGP_Like"/>
    <property type="match status" value="1"/>
</dbReference>
<dbReference type="InterPro" id="IPR006379">
    <property type="entry name" value="HAD-SF_hydro_IIB"/>
</dbReference>
<dbReference type="Proteomes" id="UP001436297">
    <property type="component" value="Chromosome"/>
</dbReference>
<dbReference type="InterPro" id="IPR000150">
    <property type="entry name" value="Cof"/>
</dbReference>
<organism evidence="1 2">
    <name type="scientific">Staphylococcus hsinchuensis</name>
    <dbReference type="NCBI Taxonomy" id="3051183"/>
    <lineage>
        <taxon>Bacteria</taxon>
        <taxon>Bacillati</taxon>
        <taxon>Bacillota</taxon>
        <taxon>Bacilli</taxon>
        <taxon>Bacillales</taxon>
        <taxon>Staphylococcaceae</taxon>
        <taxon>Staphylococcus</taxon>
    </lineage>
</organism>
<sequence length="267" mass="30141">MNQYQYIVLDMDDTLLTSDNKVSKDTADYLIQIQQQGYHVILASGRPTEGMLPTAQSLKLDEFNSYIISYNGGKTSRVQDGKVETSRTIPKEQFDNIIDYCREHELFTLTYYDGYIVYDGEHEYMNKESELTGLPMKQVDDIKEYIQTDVPKVMGVDYESHIKELLDELGNQFNDKVDVTTSKPIFLEFMAKDVSKANTVSSLCEQLDIDIKQVIAFGDSSNDLSMLQEVGKGIAMANANDEIKSVADSVTLSNDEDGIPYALKQIL</sequence>
<dbReference type="Pfam" id="PF08282">
    <property type="entry name" value="Hydrolase_3"/>
    <property type="match status" value="1"/>
</dbReference>
<dbReference type="Gene3D" id="3.40.50.1000">
    <property type="entry name" value="HAD superfamily/HAD-like"/>
    <property type="match status" value="1"/>
</dbReference>
<dbReference type="InterPro" id="IPR036412">
    <property type="entry name" value="HAD-like_sf"/>
</dbReference>
<dbReference type="EMBL" id="CP128355">
    <property type="protein sequence ID" value="XAF69992.1"/>
    <property type="molecule type" value="Genomic_DNA"/>
</dbReference>
<name>A0ABZ3EBV7_9STAP</name>
<dbReference type="PANTHER" id="PTHR10000:SF8">
    <property type="entry name" value="HAD SUPERFAMILY HYDROLASE-LIKE, TYPE 3"/>
    <property type="match status" value="1"/>
</dbReference>
<dbReference type="CDD" id="cd07516">
    <property type="entry name" value="HAD_Pase"/>
    <property type="match status" value="1"/>
</dbReference>
<dbReference type="SUPFAM" id="SSF56784">
    <property type="entry name" value="HAD-like"/>
    <property type="match status" value="1"/>
</dbReference>